<comment type="similarity">
    <text evidence="2">Belongs to the SYG1 (TC 2.A.94) family.</text>
</comment>
<accession>A0A8H7BWB0</accession>
<evidence type="ECO:0000313" key="11">
    <source>
        <dbReference type="Proteomes" id="UP000605846"/>
    </source>
</evidence>
<feature type="transmembrane region" description="Helical" evidence="7">
    <location>
        <begin position="585"/>
        <end position="602"/>
    </location>
</feature>
<dbReference type="PROSITE" id="PS51380">
    <property type="entry name" value="EXS"/>
    <property type="match status" value="1"/>
</dbReference>
<keyword evidence="4 7" id="KW-1133">Transmembrane helix</keyword>
<protein>
    <submittedName>
        <fullName evidence="10">Xenotropic and polytropic retrovirus receptor 1</fullName>
    </submittedName>
</protein>
<dbReference type="OrthoDB" id="9970435at2759"/>
<dbReference type="GO" id="GO:0005794">
    <property type="term" value="C:Golgi apparatus"/>
    <property type="evidence" value="ECO:0007669"/>
    <property type="project" value="TreeGrafter"/>
</dbReference>
<evidence type="ECO:0000256" key="5">
    <source>
        <dbReference type="ARBA" id="ARBA00023136"/>
    </source>
</evidence>
<feature type="transmembrane region" description="Helical" evidence="7">
    <location>
        <begin position="400"/>
        <end position="421"/>
    </location>
</feature>
<dbReference type="PANTHER" id="PTHR10783:SF103">
    <property type="entry name" value="SOLUTE CARRIER FAMILY 53 MEMBER 1"/>
    <property type="match status" value="1"/>
</dbReference>
<keyword evidence="11" id="KW-1185">Reference proteome</keyword>
<dbReference type="Pfam" id="PF03105">
    <property type="entry name" value="SPX"/>
    <property type="match status" value="1"/>
</dbReference>
<feature type="compositionally biased region" description="Acidic residues" evidence="6">
    <location>
        <begin position="754"/>
        <end position="765"/>
    </location>
</feature>
<evidence type="ECO:0000256" key="6">
    <source>
        <dbReference type="SAM" id="MobiDB-lite"/>
    </source>
</evidence>
<keyword evidence="10" id="KW-0675">Receptor</keyword>
<dbReference type="AlphaFoldDB" id="A0A8H7BWB0"/>
<evidence type="ECO:0000256" key="4">
    <source>
        <dbReference type="ARBA" id="ARBA00022989"/>
    </source>
</evidence>
<evidence type="ECO:0000256" key="7">
    <source>
        <dbReference type="SAM" id="Phobius"/>
    </source>
</evidence>
<evidence type="ECO:0000256" key="3">
    <source>
        <dbReference type="ARBA" id="ARBA00022692"/>
    </source>
</evidence>
<dbReference type="PROSITE" id="PS51382">
    <property type="entry name" value="SPX"/>
    <property type="match status" value="1"/>
</dbReference>
<proteinExistence type="inferred from homology"/>
<evidence type="ECO:0000256" key="1">
    <source>
        <dbReference type="ARBA" id="ARBA00004141"/>
    </source>
</evidence>
<dbReference type="CDD" id="cd14447">
    <property type="entry name" value="SPX"/>
    <property type="match status" value="1"/>
</dbReference>
<organism evidence="10 11">
    <name type="scientific">Apophysomyces ossiformis</name>
    <dbReference type="NCBI Taxonomy" id="679940"/>
    <lineage>
        <taxon>Eukaryota</taxon>
        <taxon>Fungi</taxon>
        <taxon>Fungi incertae sedis</taxon>
        <taxon>Mucoromycota</taxon>
        <taxon>Mucoromycotina</taxon>
        <taxon>Mucoromycetes</taxon>
        <taxon>Mucorales</taxon>
        <taxon>Mucorineae</taxon>
        <taxon>Mucoraceae</taxon>
        <taxon>Apophysomyces</taxon>
    </lineage>
</organism>
<evidence type="ECO:0000259" key="9">
    <source>
        <dbReference type="PROSITE" id="PS51382"/>
    </source>
</evidence>
<name>A0A8H7BWB0_9FUNG</name>
<dbReference type="GO" id="GO:0000822">
    <property type="term" value="F:inositol hexakisphosphate binding"/>
    <property type="evidence" value="ECO:0007669"/>
    <property type="project" value="TreeGrafter"/>
</dbReference>
<dbReference type="Proteomes" id="UP000605846">
    <property type="component" value="Unassembled WGS sequence"/>
</dbReference>
<dbReference type="GO" id="GO:0016036">
    <property type="term" value="P:cellular response to phosphate starvation"/>
    <property type="evidence" value="ECO:0007669"/>
    <property type="project" value="TreeGrafter"/>
</dbReference>
<feature type="transmembrane region" description="Helical" evidence="7">
    <location>
        <begin position="367"/>
        <end position="388"/>
    </location>
</feature>
<dbReference type="GO" id="GO:0005886">
    <property type="term" value="C:plasma membrane"/>
    <property type="evidence" value="ECO:0007669"/>
    <property type="project" value="TreeGrafter"/>
</dbReference>
<feature type="transmembrane region" description="Helical" evidence="7">
    <location>
        <begin position="320"/>
        <end position="347"/>
    </location>
</feature>
<dbReference type="PANTHER" id="PTHR10783">
    <property type="entry name" value="XENOTROPIC AND POLYTROPIC RETROVIRUS RECEPTOR 1-RELATED"/>
    <property type="match status" value="1"/>
</dbReference>
<dbReference type="InterPro" id="IPR004331">
    <property type="entry name" value="SPX_dom"/>
</dbReference>
<comment type="subcellular location">
    <subcellularLocation>
        <location evidence="1">Membrane</location>
        <topology evidence="1">Multi-pass membrane protein</topology>
    </subcellularLocation>
</comment>
<keyword evidence="5 7" id="KW-0472">Membrane</keyword>
<dbReference type="Pfam" id="PF03124">
    <property type="entry name" value="EXS"/>
    <property type="match status" value="1"/>
</dbReference>
<feature type="domain" description="EXS" evidence="8">
    <location>
        <begin position="481"/>
        <end position="668"/>
    </location>
</feature>
<keyword evidence="3 7" id="KW-0812">Transmembrane</keyword>
<feature type="domain" description="SPX" evidence="9">
    <location>
        <begin position="1"/>
        <end position="276"/>
    </location>
</feature>
<gene>
    <name evidence="10" type="primary">XPR1</name>
    <name evidence="10" type="ORF">EC973_002188</name>
</gene>
<dbReference type="EMBL" id="JABAYA010000016">
    <property type="protein sequence ID" value="KAF7730382.1"/>
    <property type="molecule type" value="Genomic_DNA"/>
</dbReference>
<feature type="region of interest" description="Disordered" evidence="6">
    <location>
        <begin position="707"/>
        <end position="765"/>
    </location>
</feature>
<comment type="caution">
    <text evidence="10">The sequence shown here is derived from an EMBL/GenBank/DDBJ whole genome shotgun (WGS) entry which is preliminary data.</text>
</comment>
<evidence type="ECO:0000256" key="2">
    <source>
        <dbReference type="ARBA" id="ARBA00009665"/>
    </source>
</evidence>
<reference evidence="10" key="1">
    <citation type="submission" date="2020-01" db="EMBL/GenBank/DDBJ databases">
        <title>Genome Sequencing of Three Apophysomyces-Like Fungal Strains Confirms a Novel Fungal Genus in the Mucoromycota with divergent Burkholderia-like Endosymbiotic Bacteria.</title>
        <authorList>
            <person name="Stajich J.E."/>
            <person name="Macias A.M."/>
            <person name="Carter-House D."/>
            <person name="Lovett B."/>
            <person name="Kasson L.R."/>
            <person name="Berry K."/>
            <person name="Grigoriev I."/>
            <person name="Chang Y."/>
            <person name="Spatafora J."/>
            <person name="Kasson M.T."/>
        </authorList>
    </citation>
    <scope>NUCLEOTIDE SEQUENCE</scope>
    <source>
        <strain evidence="10">NRRL A-21654</strain>
    </source>
</reference>
<evidence type="ECO:0000313" key="10">
    <source>
        <dbReference type="EMBL" id="KAF7730382.1"/>
    </source>
</evidence>
<dbReference type="InterPro" id="IPR004342">
    <property type="entry name" value="EXS_C"/>
</dbReference>
<dbReference type="GO" id="GO:0006817">
    <property type="term" value="P:phosphate ion transport"/>
    <property type="evidence" value="ECO:0007669"/>
    <property type="project" value="TreeGrafter"/>
</dbReference>
<feature type="transmembrane region" description="Helical" evidence="7">
    <location>
        <begin position="289"/>
        <end position="308"/>
    </location>
</feature>
<sequence length="765" mass="89715">MKFAKYLESESIPEWRKAYINYKGLKKRLKTVEKFRKYNERRAAVDLDNALYDIEDERRPHFPRNAFNLSRQSSFANLMRKLSVRFNRDETELHKVTSRPVPKAESLHSTATLSVLDEVLLHASDSERMFFNMLNGESEKISRFYDEKEKDARTKLETLKMQMQLVAEHGRHLAELGVNDLLLETQQRYNPLQWIPFRKSSPTETPHLPLSDVGHHHISFNTAGWKASGLYAKRLKVYHWVTSEELDDIIKETEALYINEFADGHRRRGMRKLRVPEKQEDYNATSWRVGLYLGIALALLLNTLIPLFGSDQISQRPNLWFNLQIYGCIILPILFCLGFTVNLLVWHRSRISYKFIFELDPRQNLDYHQFAELPAFMLLITAYIMHIDIDQSYTSVPSELCPLILWVVLSAIVLCPFNIFYLSARKWLGISLLRIVLSYCFSVEFRDFFIADELNSLAYSFWTMSYFFCAYTWQWTQLTSHCQMEKTWLAPFLASLPPWWRLLQCIRRYKDSREQVHLLNAAKYLTSIAAAVITGIRRIYPSSTMDTVYILTCVISSSYTATWDIKMDWGLLQPYSRHFLLRDELVFYHWTYYVAIPINLILRFAWLLNLKFTFAWMGFFTALLEAFRRIQWNFFRLENEHINNCGQYRAIKEIPLPFVISDMKEPDQERGVQLPVAEPDPIMISRQPSVAQDSFHGSFYGRRDFENKHDKDANREIPGSQRQPSAMETVLTRIRSMSGDLGDGASDTEHEDASDTEPDDDEESL</sequence>
<evidence type="ECO:0000259" key="8">
    <source>
        <dbReference type="PROSITE" id="PS51380"/>
    </source>
</evidence>